<evidence type="ECO:0000313" key="1">
    <source>
        <dbReference type="EMBL" id="JAH76882.1"/>
    </source>
</evidence>
<dbReference type="AlphaFoldDB" id="A0A0E9VFM5"/>
<organism evidence="1">
    <name type="scientific">Anguilla anguilla</name>
    <name type="common">European freshwater eel</name>
    <name type="synonym">Muraena anguilla</name>
    <dbReference type="NCBI Taxonomy" id="7936"/>
    <lineage>
        <taxon>Eukaryota</taxon>
        <taxon>Metazoa</taxon>
        <taxon>Chordata</taxon>
        <taxon>Craniata</taxon>
        <taxon>Vertebrata</taxon>
        <taxon>Euteleostomi</taxon>
        <taxon>Actinopterygii</taxon>
        <taxon>Neopterygii</taxon>
        <taxon>Teleostei</taxon>
        <taxon>Anguilliformes</taxon>
        <taxon>Anguillidae</taxon>
        <taxon>Anguilla</taxon>
    </lineage>
</organism>
<dbReference type="EMBL" id="GBXM01031695">
    <property type="protein sequence ID" value="JAH76882.1"/>
    <property type="molecule type" value="Transcribed_RNA"/>
</dbReference>
<sequence>MTSMPPRVRTLLSQPCVLILLMFLG</sequence>
<reference evidence="1" key="1">
    <citation type="submission" date="2014-11" db="EMBL/GenBank/DDBJ databases">
        <authorList>
            <person name="Amaro Gonzalez C."/>
        </authorList>
    </citation>
    <scope>NUCLEOTIDE SEQUENCE</scope>
</reference>
<name>A0A0E9VFM5_ANGAN</name>
<proteinExistence type="predicted"/>
<accession>A0A0E9VFM5</accession>
<reference evidence="1" key="2">
    <citation type="journal article" date="2015" name="Fish Shellfish Immunol.">
        <title>Early steps in the European eel (Anguilla anguilla)-Vibrio vulnificus interaction in the gills: Role of the RtxA13 toxin.</title>
        <authorList>
            <person name="Callol A."/>
            <person name="Pajuelo D."/>
            <person name="Ebbesson L."/>
            <person name="Teles M."/>
            <person name="MacKenzie S."/>
            <person name="Amaro C."/>
        </authorList>
    </citation>
    <scope>NUCLEOTIDE SEQUENCE</scope>
</reference>
<protein>
    <submittedName>
        <fullName evidence="1">Uncharacterized protein</fullName>
    </submittedName>
</protein>